<name>Q30UZ5_OLEA2</name>
<keyword evidence="1 2" id="KW-0812">Transmembrane</keyword>
<keyword evidence="1" id="KW-0472">Membrane</keyword>
<dbReference type="KEGG" id="dde:Dde_3708"/>
<accession>Q30UZ5</accession>
<dbReference type="Proteomes" id="UP000002710">
    <property type="component" value="Chromosome"/>
</dbReference>
<dbReference type="STRING" id="207559.Dde_3708"/>
<evidence type="ECO:0000313" key="2">
    <source>
        <dbReference type="EMBL" id="ABB40501.1"/>
    </source>
</evidence>
<feature type="transmembrane region" description="Helical" evidence="1">
    <location>
        <begin position="145"/>
        <end position="165"/>
    </location>
</feature>
<feature type="transmembrane region" description="Helical" evidence="1">
    <location>
        <begin position="12"/>
        <end position="29"/>
    </location>
</feature>
<keyword evidence="3" id="KW-1185">Reference proteome</keyword>
<feature type="transmembrane region" description="Helical" evidence="1">
    <location>
        <begin position="72"/>
        <end position="96"/>
    </location>
</feature>
<dbReference type="NCBIfam" id="NF045723">
    <property type="entry name" value="memb_anch_TmcC"/>
    <property type="match status" value="1"/>
</dbReference>
<feature type="transmembrane region" description="Helical" evidence="1">
    <location>
        <begin position="116"/>
        <end position="133"/>
    </location>
</feature>
<dbReference type="RefSeq" id="WP_011369370.1">
    <property type="nucleotide sequence ID" value="NC_007519.1"/>
</dbReference>
<gene>
    <name evidence="2" type="ordered locus">Dde_3708</name>
</gene>
<dbReference type="SUPFAM" id="SSF103501">
    <property type="entry name" value="Respiratory nitrate reductase 1 gamma chain"/>
    <property type="match status" value="1"/>
</dbReference>
<reference evidence="2 3" key="1">
    <citation type="journal article" date="2011" name="J. Bacteriol.">
        <title>Complete genome sequence and updated annotation of Desulfovibrio alaskensis G20.</title>
        <authorList>
            <person name="Hauser L.J."/>
            <person name="Land M.L."/>
            <person name="Brown S.D."/>
            <person name="Larimer F."/>
            <person name="Keller K.L."/>
            <person name="Rapp-Giles B.J."/>
            <person name="Price M.N."/>
            <person name="Lin M."/>
            <person name="Bruce D.C."/>
            <person name="Detter J.C."/>
            <person name="Tapia R."/>
            <person name="Han C.S."/>
            <person name="Goodwin L.A."/>
            <person name="Cheng J.F."/>
            <person name="Pitluck S."/>
            <person name="Copeland A."/>
            <person name="Lucas S."/>
            <person name="Nolan M."/>
            <person name="Lapidus A.L."/>
            <person name="Palumbo A.V."/>
            <person name="Wall J.D."/>
        </authorList>
    </citation>
    <scope>NUCLEOTIDE SEQUENCE [LARGE SCALE GENOMIC DNA]</scope>
    <source>
        <strain evidence="3">ATCC BAA 1058 / DSM 17464 / G20</strain>
    </source>
</reference>
<protein>
    <submittedName>
        <fullName evidence="2">Transmembrane complex, integral membrane protein</fullName>
    </submittedName>
</protein>
<keyword evidence="1" id="KW-1133">Transmembrane helix</keyword>
<dbReference type="InterPro" id="IPR036197">
    <property type="entry name" value="NarG-like_sf"/>
</dbReference>
<sequence>MTAFYNFVSGPLAWAAWAVFIAGSAYRIFSMVRLAQKKDGSAVAYMSWKYSLRSIMHWIIPFGSIGWRENPAVTVLTFLFHICFFAVAIFLSSHVVLWDYAFGIDFWSLPDPVADIMTLAVLGICLFFAYRRLFNANVRFVTRPADWVALGIVALPFLTGFMATHLVGDNLILSTLHVLSGEAVLVAIPFTRLSHALFIPFTRAYMGSEFGGVRQCRDW</sequence>
<dbReference type="Gene3D" id="1.20.950.20">
    <property type="entry name" value="Transmembrane di-heme cytochromes, Chain C"/>
    <property type="match status" value="1"/>
</dbReference>
<dbReference type="eggNOG" id="COG2181">
    <property type="taxonomic scope" value="Bacteria"/>
</dbReference>
<evidence type="ECO:0000313" key="3">
    <source>
        <dbReference type="Proteomes" id="UP000002710"/>
    </source>
</evidence>
<organism evidence="2 3">
    <name type="scientific">Oleidesulfovibrio alaskensis (strain ATCC BAA-1058 / DSM 17464 / G20)</name>
    <name type="common">Desulfovibrio alaskensis</name>
    <dbReference type="NCBI Taxonomy" id="207559"/>
    <lineage>
        <taxon>Bacteria</taxon>
        <taxon>Pseudomonadati</taxon>
        <taxon>Thermodesulfobacteriota</taxon>
        <taxon>Desulfovibrionia</taxon>
        <taxon>Desulfovibrionales</taxon>
        <taxon>Desulfovibrionaceae</taxon>
        <taxon>Oleidesulfovibrio</taxon>
    </lineage>
</organism>
<proteinExistence type="predicted"/>
<dbReference type="AlphaFoldDB" id="Q30UZ5"/>
<dbReference type="HOGENOM" id="CLU_107083_0_0_7"/>
<evidence type="ECO:0000256" key="1">
    <source>
        <dbReference type="SAM" id="Phobius"/>
    </source>
</evidence>
<dbReference type="EMBL" id="CP000112">
    <property type="protein sequence ID" value="ABB40501.1"/>
    <property type="molecule type" value="Genomic_DNA"/>
</dbReference>